<dbReference type="InterPro" id="IPR051049">
    <property type="entry name" value="Dienelactone_hydrolase-like"/>
</dbReference>
<feature type="domain" description="Dienelactone hydrolase" evidence="1">
    <location>
        <begin position="7"/>
        <end position="225"/>
    </location>
</feature>
<evidence type="ECO:0000313" key="3">
    <source>
        <dbReference type="Proteomes" id="UP001501470"/>
    </source>
</evidence>
<keyword evidence="3" id="KW-1185">Reference proteome</keyword>
<evidence type="ECO:0000313" key="2">
    <source>
        <dbReference type="EMBL" id="GAA1524206.1"/>
    </source>
</evidence>
<dbReference type="Pfam" id="PF01738">
    <property type="entry name" value="DLH"/>
    <property type="match status" value="1"/>
</dbReference>
<protein>
    <submittedName>
        <fullName evidence="2">Dienelactone hydrolase family protein</fullName>
    </submittedName>
</protein>
<dbReference type="GO" id="GO:0016787">
    <property type="term" value="F:hydrolase activity"/>
    <property type="evidence" value="ECO:0007669"/>
    <property type="project" value="UniProtKB-KW"/>
</dbReference>
<dbReference type="EMBL" id="BAAAQD010000009">
    <property type="protein sequence ID" value="GAA1524206.1"/>
    <property type="molecule type" value="Genomic_DNA"/>
</dbReference>
<dbReference type="SUPFAM" id="SSF53474">
    <property type="entry name" value="alpha/beta-Hydrolases"/>
    <property type="match status" value="1"/>
</dbReference>
<evidence type="ECO:0000259" key="1">
    <source>
        <dbReference type="Pfam" id="PF01738"/>
    </source>
</evidence>
<comment type="caution">
    <text evidence="2">The sequence shown here is derived from an EMBL/GenBank/DDBJ whole genome shotgun (WGS) entry which is preliminary data.</text>
</comment>
<dbReference type="RefSeq" id="WP_344504077.1">
    <property type="nucleotide sequence ID" value="NZ_BAAAQD010000009.1"/>
</dbReference>
<dbReference type="InterPro" id="IPR029058">
    <property type="entry name" value="AB_hydrolase_fold"/>
</dbReference>
<organism evidence="2 3">
    <name type="scientific">Dactylosporangium maewongense</name>
    <dbReference type="NCBI Taxonomy" id="634393"/>
    <lineage>
        <taxon>Bacteria</taxon>
        <taxon>Bacillati</taxon>
        <taxon>Actinomycetota</taxon>
        <taxon>Actinomycetes</taxon>
        <taxon>Micromonosporales</taxon>
        <taxon>Micromonosporaceae</taxon>
        <taxon>Dactylosporangium</taxon>
    </lineage>
</organism>
<name>A0ABN2AQR1_9ACTN</name>
<dbReference type="Proteomes" id="UP001501470">
    <property type="component" value="Unassembled WGS sequence"/>
</dbReference>
<gene>
    <name evidence="2" type="ORF">GCM10009827_045820</name>
</gene>
<dbReference type="PANTHER" id="PTHR46623:SF6">
    <property type="entry name" value="ALPHA_BETA-HYDROLASES SUPERFAMILY PROTEIN"/>
    <property type="match status" value="1"/>
</dbReference>
<dbReference type="Gene3D" id="3.40.50.1820">
    <property type="entry name" value="alpha/beta hydrolase"/>
    <property type="match status" value="1"/>
</dbReference>
<keyword evidence="2" id="KW-0378">Hydrolase</keyword>
<proteinExistence type="predicted"/>
<accession>A0ABN2AQR1</accession>
<sequence length="228" mass="23623">MASVAGVYIARPASTGPQHRVVVGHQLFGIDASVRAFADRLAAEGCLVAVPDLYHRSAPGVELPQDDEGRARGFELLHGLDRDEVVADVAAAVDVLGGDPAGVSMVGLSVGGHAAYLAAARLGLAATAVLYPGWLTGTQIPMSRPEPTVTLTPAITGRLLFLVGGADHVVPPGDVATVAAALRDSGVRHEVVVYPDTPHAFLLPGPPTYRPEPAADAWRRVLELITAS</sequence>
<dbReference type="PANTHER" id="PTHR46623">
    <property type="entry name" value="CARBOXYMETHYLENEBUTENOLIDASE-RELATED"/>
    <property type="match status" value="1"/>
</dbReference>
<dbReference type="InterPro" id="IPR002925">
    <property type="entry name" value="Dienelactn_hydro"/>
</dbReference>
<reference evidence="2 3" key="1">
    <citation type="journal article" date="2019" name="Int. J. Syst. Evol. Microbiol.">
        <title>The Global Catalogue of Microorganisms (GCM) 10K type strain sequencing project: providing services to taxonomists for standard genome sequencing and annotation.</title>
        <authorList>
            <consortium name="The Broad Institute Genomics Platform"/>
            <consortium name="The Broad Institute Genome Sequencing Center for Infectious Disease"/>
            <person name="Wu L."/>
            <person name="Ma J."/>
        </authorList>
    </citation>
    <scope>NUCLEOTIDE SEQUENCE [LARGE SCALE GENOMIC DNA]</scope>
    <source>
        <strain evidence="2 3">JCM 15933</strain>
    </source>
</reference>